<evidence type="ECO:0000256" key="9">
    <source>
        <dbReference type="ARBA" id="ARBA00022927"/>
    </source>
</evidence>
<dbReference type="GO" id="GO:0003925">
    <property type="term" value="F:G protein activity"/>
    <property type="evidence" value="ECO:0007669"/>
    <property type="project" value="UniProtKB-EC"/>
</dbReference>
<dbReference type="PROSITE" id="PS51419">
    <property type="entry name" value="RAB"/>
    <property type="match status" value="1"/>
</dbReference>
<evidence type="ECO:0000256" key="10">
    <source>
        <dbReference type="ARBA" id="ARBA00023134"/>
    </source>
</evidence>
<dbReference type="EC" id="3.6.5.2" evidence="3"/>
<keyword evidence="9" id="KW-0653">Protein transport</keyword>
<name>A0A814Y5M7_9BILA</name>
<keyword evidence="4" id="KW-0813">Transport</keyword>
<evidence type="ECO:0000256" key="12">
    <source>
        <dbReference type="ARBA" id="ARBA00023289"/>
    </source>
</evidence>
<dbReference type="NCBIfam" id="TIGR00231">
    <property type="entry name" value="small_GTP"/>
    <property type="match status" value="1"/>
</dbReference>
<proteinExistence type="inferred from homology"/>
<keyword evidence="6" id="KW-0547">Nucleotide-binding</keyword>
<dbReference type="GO" id="GO:0046872">
    <property type="term" value="F:metal ion binding"/>
    <property type="evidence" value="ECO:0007669"/>
    <property type="project" value="UniProtKB-KW"/>
</dbReference>
<organism evidence="14 15">
    <name type="scientific">Adineta steineri</name>
    <dbReference type="NCBI Taxonomy" id="433720"/>
    <lineage>
        <taxon>Eukaryota</taxon>
        <taxon>Metazoa</taxon>
        <taxon>Spiralia</taxon>
        <taxon>Gnathifera</taxon>
        <taxon>Rotifera</taxon>
        <taxon>Eurotatoria</taxon>
        <taxon>Bdelloidea</taxon>
        <taxon>Adinetida</taxon>
        <taxon>Adinetidae</taxon>
        <taxon>Adineta</taxon>
    </lineage>
</organism>
<evidence type="ECO:0000256" key="8">
    <source>
        <dbReference type="ARBA" id="ARBA00022842"/>
    </source>
</evidence>
<evidence type="ECO:0000256" key="1">
    <source>
        <dbReference type="ARBA" id="ARBA00001946"/>
    </source>
</evidence>
<keyword evidence="12" id="KW-0636">Prenylation</keyword>
<keyword evidence="5" id="KW-0479">Metal-binding</keyword>
<evidence type="ECO:0000256" key="3">
    <source>
        <dbReference type="ARBA" id="ARBA00011984"/>
    </source>
</evidence>
<evidence type="ECO:0000256" key="7">
    <source>
        <dbReference type="ARBA" id="ARBA00022801"/>
    </source>
</evidence>
<dbReference type="FunFam" id="3.40.50.300:FF:000459">
    <property type="entry name" value="ras-related protein Rab-37 isoform X1"/>
    <property type="match status" value="1"/>
</dbReference>
<accession>A0A814Y5M7</accession>
<evidence type="ECO:0000256" key="4">
    <source>
        <dbReference type="ARBA" id="ARBA00022448"/>
    </source>
</evidence>
<dbReference type="EMBL" id="CAJNOG010000407">
    <property type="protein sequence ID" value="CAF1225677.1"/>
    <property type="molecule type" value="Genomic_DNA"/>
</dbReference>
<dbReference type="SMART" id="SM00174">
    <property type="entry name" value="RHO"/>
    <property type="match status" value="1"/>
</dbReference>
<evidence type="ECO:0000256" key="5">
    <source>
        <dbReference type="ARBA" id="ARBA00022723"/>
    </source>
</evidence>
<dbReference type="PROSITE" id="PS51420">
    <property type="entry name" value="RHO"/>
    <property type="match status" value="1"/>
</dbReference>
<dbReference type="Proteomes" id="UP000663845">
    <property type="component" value="Unassembled WGS sequence"/>
</dbReference>
<evidence type="ECO:0000256" key="6">
    <source>
        <dbReference type="ARBA" id="ARBA00022741"/>
    </source>
</evidence>
<keyword evidence="7" id="KW-0378">Hydrolase</keyword>
<keyword evidence="10" id="KW-0342">GTP-binding</keyword>
<dbReference type="AlphaFoldDB" id="A0A814Y5M7"/>
<dbReference type="GO" id="GO:0015031">
    <property type="term" value="P:protein transport"/>
    <property type="evidence" value="ECO:0007669"/>
    <property type="project" value="UniProtKB-KW"/>
</dbReference>
<sequence>MNRPPPIATNNHDQAQQSTFKVMLLGDSGVGKTCLLVRFKDDTFLCGSFIATVGIDFRNKTIVINDKQVKLQIYDTVMLLGDSGVGKTCLLVRFKDDTFLCGSFIATVGIDFRNKTIVINDKQVKLQIYDTAGQERFRSVTHSYYRDANALLLLYDVTSITSFNNVRAWLSDIHEYAHSDVIVMLIANKVDKTTERVVTREMGEKLASEYNVTYTETSAKTGLNVEFCFKAIGQALLQQIDSTITNGETPSQTLNTLVQLNDQSQRQPLCCSYS</sequence>
<evidence type="ECO:0000256" key="2">
    <source>
        <dbReference type="ARBA" id="ARBA00006270"/>
    </source>
</evidence>
<keyword evidence="11" id="KW-0449">Lipoprotein</keyword>
<comment type="similarity">
    <text evidence="2">Belongs to the small GTPase superfamily. Rab family.</text>
</comment>
<dbReference type="SMART" id="SM00176">
    <property type="entry name" value="RAN"/>
    <property type="match status" value="1"/>
</dbReference>
<dbReference type="GO" id="GO:0005525">
    <property type="term" value="F:GTP binding"/>
    <property type="evidence" value="ECO:0007669"/>
    <property type="project" value="UniProtKB-KW"/>
</dbReference>
<evidence type="ECO:0000256" key="13">
    <source>
        <dbReference type="ARBA" id="ARBA00047660"/>
    </source>
</evidence>
<dbReference type="SUPFAM" id="SSF52540">
    <property type="entry name" value="P-loop containing nucleoside triphosphate hydrolases"/>
    <property type="match status" value="2"/>
</dbReference>
<dbReference type="SMART" id="SM00173">
    <property type="entry name" value="RAS"/>
    <property type="match status" value="1"/>
</dbReference>
<dbReference type="PANTHER" id="PTHR47980">
    <property type="entry name" value="LD44762P"/>
    <property type="match status" value="1"/>
</dbReference>
<reference evidence="14" key="1">
    <citation type="submission" date="2021-02" db="EMBL/GenBank/DDBJ databases">
        <authorList>
            <person name="Nowell W R."/>
        </authorList>
    </citation>
    <scope>NUCLEOTIDE SEQUENCE</scope>
</reference>
<comment type="cofactor">
    <cofactor evidence="1">
        <name>Mg(2+)</name>
        <dbReference type="ChEBI" id="CHEBI:18420"/>
    </cofactor>
</comment>
<gene>
    <name evidence="14" type="ORF">JYZ213_LOCUS28254</name>
</gene>
<dbReference type="InterPro" id="IPR050305">
    <property type="entry name" value="Small_GTPase_Rab"/>
</dbReference>
<dbReference type="PRINTS" id="PR00449">
    <property type="entry name" value="RASTRNSFRMNG"/>
</dbReference>
<comment type="caution">
    <text evidence="14">The sequence shown here is derived from an EMBL/GenBank/DDBJ whole genome shotgun (WGS) entry which is preliminary data.</text>
</comment>
<evidence type="ECO:0000313" key="15">
    <source>
        <dbReference type="Proteomes" id="UP000663845"/>
    </source>
</evidence>
<dbReference type="Pfam" id="PF00071">
    <property type="entry name" value="Ras"/>
    <property type="match status" value="2"/>
</dbReference>
<keyword evidence="8" id="KW-0460">Magnesium</keyword>
<dbReference type="InterPro" id="IPR005225">
    <property type="entry name" value="Small_GTP-bd"/>
</dbReference>
<dbReference type="PROSITE" id="PS51421">
    <property type="entry name" value="RAS"/>
    <property type="match status" value="1"/>
</dbReference>
<evidence type="ECO:0000313" key="14">
    <source>
        <dbReference type="EMBL" id="CAF1225677.1"/>
    </source>
</evidence>
<protein>
    <recommendedName>
        <fullName evidence="3">small monomeric GTPase</fullName>
        <ecNumber evidence="3">3.6.5.2</ecNumber>
    </recommendedName>
</protein>
<dbReference type="InterPro" id="IPR027417">
    <property type="entry name" value="P-loop_NTPase"/>
</dbReference>
<dbReference type="Gene3D" id="3.40.50.300">
    <property type="entry name" value="P-loop containing nucleotide triphosphate hydrolases"/>
    <property type="match status" value="2"/>
</dbReference>
<dbReference type="FunFam" id="3.40.50.300:FF:001447">
    <property type="entry name" value="Ras-related protein Rab-1B"/>
    <property type="match status" value="1"/>
</dbReference>
<evidence type="ECO:0000256" key="11">
    <source>
        <dbReference type="ARBA" id="ARBA00023288"/>
    </source>
</evidence>
<dbReference type="SMART" id="SM00175">
    <property type="entry name" value="RAB"/>
    <property type="match status" value="1"/>
</dbReference>
<dbReference type="InterPro" id="IPR001806">
    <property type="entry name" value="Small_GTPase"/>
</dbReference>
<comment type="catalytic activity">
    <reaction evidence="13">
        <text>GTP + H2O = GDP + phosphate + H(+)</text>
        <dbReference type="Rhea" id="RHEA:19669"/>
        <dbReference type="ChEBI" id="CHEBI:15377"/>
        <dbReference type="ChEBI" id="CHEBI:15378"/>
        <dbReference type="ChEBI" id="CHEBI:37565"/>
        <dbReference type="ChEBI" id="CHEBI:43474"/>
        <dbReference type="ChEBI" id="CHEBI:58189"/>
        <dbReference type="EC" id="3.6.5.2"/>
    </reaction>
    <physiologicalReaction direction="left-to-right" evidence="13">
        <dbReference type="Rhea" id="RHEA:19670"/>
    </physiologicalReaction>
</comment>